<organism evidence="1 2">
    <name type="scientific">Romanomermis culicivorax</name>
    <name type="common">Nematode worm</name>
    <dbReference type="NCBI Taxonomy" id="13658"/>
    <lineage>
        <taxon>Eukaryota</taxon>
        <taxon>Metazoa</taxon>
        <taxon>Ecdysozoa</taxon>
        <taxon>Nematoda</taxon>
        <taxon>Enoplea</taxon>
        <taxon>Dorylaimia</taxon>
        <taxon>Mermithida</taxon>
        <taxon>Mermithoidea</taxon>
        <taxon>Mermithidae</taxon>
        <taxon>Romanomermis</taxon>
    </lineage>
</organism>
<proteinExistence type="predicted"/>
<evidence type="ECO:0000313" key="1">
    <source>
        <dbReference type="Proteomes" id="UP000887565"/>
    </source>
</evidence>
<dbReference type="WBParaSite" id="nRc.2.0.1.t41199-RA">
    <property type="protein sequence ID" value="nRc.2.0.1.t41199-RA"/>
    <property type="gene ID" value="nRc.2.0.1.g41199"/>
</dbReference>
<evidence type="ECO:0000313" key="2">
    <source>
        <dbReference type="WBParaSite" id="nRc.2.0.1.t41199-RA"/>
    </source>
</evidence>
<sequence>MCNVYGTTVFDSTDILLSLLKKGNSSCVMRDGRRVGVALLGSILISRPCILTLSGKSLIKNSQTHWKK</sequence>
<accession>A0A915KRT7</accession>
<keyword evidence="1" id="KW-1185">Reference proteome</keyword>
<name>A0A915KRT7_ROMCU</name>
<reference evidence="2" key="1">
    <citation type="submission" date="2022-11" db="UniProtKB">
        <authorList>
            <consortium name="WormBaseParasite"/>
        </authorList>
    </citation>
    <scope>IDENTIFICATION</scope>
</reference>
<dbReference type="AlphaFoldDB" id="A0A915KRT7"/>
<dbReference type="Proteomes" id="UP000887565">
    <property type="component" value="Unplaced"/>
</dbReference>
<protein>
    <submittedName>
        <fullName evidence="2">Uncharacterized protein</fullName>
    </submittedName>
</protein>